<evidence type="ECO:0000313" key="3">
    <source>
        <dbReference type="EMBL" id="KAF7314874.1"/>
    </source>
</evidence>
<dbReference type="SUPFAM" id="SSF81383">
    <property type="entry name" value="F-box domain"/>
    <property type="match status" value="1"/>
</dbReference>
<dbReference type="OrthoDB" id="2929049at2759"/>
<dbReference type="InterPro" id="IPR036047">
    <property type="entry name" value="F-box-like_dom_sf"/>
</dbReference>
<proteinExistence type="predicted"/>
<keyword evidence="4" id="KW-1185">Reference proteome</keyword>
<evidence type="ECO:0000259" key="2">
    <source>
        <dbReference type="Pfam" id="PF12937"/>
    </source>
</evidence>
<dbReference type="Gene3D" id="1.20.1280.50">
    <property type="match status" value="1"/>
</dbReference>
<dbReference type="SUPFAM" id="SSF52047">
    <property type="entry name" value="RNI-like"/>
    <property type="match status" value="1"/>
</dbReference>
<reference evidence="3" key="1">
    <citation type="submission" date="2020-05" db="EMBL/GenBank/DDBJ databases">
        <title>Mycena genomes resolve the evolution of fungal bioluminescence.</title>
        <authorList>
            <person name="Tsai I.J."/>
        </authorList>
    </citation>
    <scope>NUCLEOTIDE SEQUENCE</scope>
    <source>
        <strain evidence="3">171206Taipei</strain>
    </source>
</reference>
<feature type="domain" description="F-box" evidence="2">
    <location>
        <begin position="70"/>
        <end position="123"/>
    </location>
</feature>
<accession>A0A8H6WJT4</accession>
<gene>
    <name evidence="3" type="ORF">MIND_00001100</name>
</gene>
<comment type="caution">
    <text evidence="3">The sequence shown here is derived from an EMBL/GenBank/DDBJ whole genome shotgun (WGS) entry which is preliminary data.</text>
</comment>
<protein>
    <recommendedName>
        <fullName evidence="2">F-box domain-containing protein</fullName>
    </recommendedName>
</protein>
<dbReference type="InterPro" id="IPR032675">
    <property type="entry name" value="LRR_dom_sf"/>
</dbReference>
<dbReference type="AlphaFoldDB" id="A0A8H6WJT4"/>
<dbReference type="Gene3D" id="3.80.10.10">
    <property type="entry name" value="Ribonuclease Inhibitor"/>
    <property type="match status" value="1"/>
</dbReference>
<dbReference type="Proteomes" id="UP000636479">
    <property type="component" value="Unassembled WGS sequence"/>
</dbReference>
<dbReference type="EMBL" id="JACAZF010000001">
    <property type="protein sequence ID" value="KAF7314874.1"/>
    <property type="molecule type" value="Genomic_DNA"/>
</dbReference>
<dbReference type="GeneID" id="59339503"/>
<dbReference type="Pfam" id="PF12937">
    <property type="entry name" value="F-box-like"/>
    <property type="match status" value="1"/>
</dbReference>
<organism evidence="3 4">
    <name type="scientific">Mycena indigotica</name>
    <dbReference type="NCBI Taxonomy" id="2126181"/>
    <lineage>
        <taxon>Eukaryota</taxon>
        <taxon>Fungi</taxon>
        <taxon>Dikarya</taxon>
        <taxon>Basidiomycota</taxon>
        <taxon>Agaricomycotina</taxon>
        <taxon>Agaricomycetes</taxon>
        <taxon>Agaricomycetidae</taxon>
        <taxon>Agaricales</taxon>
        <taxon>Marasmiineae</taxon>
        <taxon>Mycenaceae</taxon>
        <taxon>Mycena</taxon>
    </lineage>
</organism>
<evidence type="ECO:0000256" key="1">
    <source>
        <dbReference type="SAM" id="Coils"/>
    </source>
</evidence>
<sequence>MSDRDAAQMLSFFRAARRLDPPFDSTSISQLRDKAEKVKETIQQLKTQLQILEDHLEALQDSLSTIVYPINTLPAEILCHIFAEAVSSSHSLDVNSTLLQITAVCPRWRRTAIADPHLWTRVSYLIDGERDILAEHFLRRTQGLPVVFSIPEEANDYESYDLPRCIFDSAPQWAEASLCSIKWPVNWAAADSESDTPANAQFDFPLLTKFAFDVWRPIDTGERPVLMNAPRLQELSISIPRLVLRLSFPAHQLQKLTILRPTTCTEILSVITHLAALEELSLSSLFEEDIPASNLYLPRLSTLSLVADDSSSILDHLLLPALTTLCLSDLHYFIVESSIDPAIERSAATVTSLSLLTPVSFAAFRYLLTSYTIHPVKHLTVTAFSMTNDQGRKCSAMLAESNLLSNLESFTLVIPASAPAPVNIRPFLDGIAMRVADMCSDGVQRKMKLARFVVEFAPYGILEKDIRDLQHLQRTFGIKVSMPNGHPRRKSWE</sequence>
<dbReference type="InterPro" id="IPR001810">
    <property type="entry name" value="F-box_dom"/>
</dbReference>
<keyword evidence="1" id="KW-0175">Coiled coil</keyword>
<dbReference type="RefSeq" id="XP_037224897.1">
    <property type="nucleotide sequence ID" value="XM_037356987.1"/>
</dbReference>
<evidence type="ECO:0000313" key="4">
    <source>
        <dbReference type="Proteomes" id="UP000636479"/>
    </source>
</evidence>
<feature type="coiled-coil region" evidence="1">
    <location>
        <begin position="28"/>
        <end position="62"/>
    </location>
</feature>
<name>A0A8H6WJT4_9AGAR</name>